<accession>A0ABR2LCF9</accession>
<evidence type="ECO:0000313" key="1">
    <source>
        <dbReference type="EMBL" id="KAK8937775.1"/>
    </source>
</evidence>
<gene>
    <name evidence="1" type="ORF">KSP40_PGU006824</name>
</gene>
<evidence type="ECO:0000313" key="2">
    <source>
        <dbReference type="Proteomes" id="UP001412067"/>
    </source>
</evidence>
<keyword evidence="2" id="KW-1185">Reference proteome</keyword>
<protein>
    <submittedName>
        <fullName evidence="1">GDSL esterase/lipase</fullName>
    </submittedName>
</protein>
<proteinExistence type="predicted"/>
<sequence length="127" mass="14726">MDRGETFYWRLWEVSETWTQRNDEFQTLRTTNELEGGRPRRRRDLQMQIRVKPLINDSGRLLGLGALRDECWNLLGSSLFLAREIGGNDYNYAFLEGKSLSEVQSYVPIDLIKLGAKIFVVPGDFPL</sequence>
<dbReference type="EMBL" id="JBBWWR010000021">
    <property type="protein sequence ID" value="KAK8937775.1"/>
    <property type="molecule type" value="Genomic_DNA"/>
</dbReference>
<organism evidence="1 2">
    <name type="scientific">Platanthera guangdongensis</name>
    <dbReference type="NCBI Taxonomy" id="2320717"/>
    <lineage>
        <taxon>Eukaryota</taxon>
        <taxon>Viridiplantae</taxon>
        <taxon>Streptophyta</taxon>
        <taxon>Embryophyta</taxon>
        <taxon>Tracheophyta</taxon>
        <taxon>Spermatophyta</taxon>
        <taxon>Magnoliopsida</taxon>
        <taxon>Liliopsida</taxon>
        <taxon>Asparagales</taxon>
        <taxon>Orchidaceae</taxon>
        <taxon>Orchidoideae</taxon>
        <taxon>Orchideae</taxon>
        <taxon>Orchidinae</taxon>
        <taxon>Platanthera</taxon>
    </lineage>
</organism>
<reference evidence="1 2" key="1">
    <citation type="journal article" date="2022" name="Nat. Plants">
        <title>Genomes of leafy and leafless Platanthera orchids illuminate the evolution of mycoheterotrophy.</title>
        <authorList>
            <person name="Li M.H."/>
            <person name="Liu K.W."/>
            <person name="Li Z."/>
            <person name="Lu H.C."/>
            <person name="Ye Q.L."/>
            <person name="Zhang D."/>
            <person name="Wang J.Y."/>
            <person name="Li Y.F."/>
            <person name="Zhong Z.M."/>
            <person name="Liu X."/>
            <person name="Yu X."/>
            <person name="Liu D.K."/>
            <person name="Tu X.D."/>
            <person name="Liu B."/>
            <person name="Hao Y."/>
            <person name="Liao X.Y."/>
            <person name="Jiang Y.T."/>
            <person name="Sun W.H."/>
            <person name="Chen J."/>
            <person name="Chen Y.Q."/>
            <person name="Ai Y."/>
            <person name="Zhai J.W."/>
            <person name="Wu S.S."/>
            <person name="Zhou Z."/>
            <person name="Hsiao Y.Y."/>
            <person name="Wu W.L."/>
            <person name="Chen Y.Y."/>
            <person name="Lin Y.F."/>
            <person name="Hsu J.L."/>
            <person name="Li C.Y."/>
            <person name="Wang Z.W."/>
            <person name="Zhao X."/>
            <person name="Zhong W.Y."/>
            <person name="Ma X.K."/>
            <person name="Ma L."/>
            <person name="Huang J."/>
            <person name="Chen G.Z."/>
            <person name="Huang M.Z."/>
            <person name="Huang L."/>
            <person name="Peng D.H."/>
            <person name="Luo Y.B."/>
            <person name="Zou S.Q."/>
            <person name="Chen S.P."/>
            <person name="Lan S."/>
            <person name="Tsai W.C."/>
            <person name="Van de Peer Y."/>
            <person name="Liu Z.J."/>
        </authorList>
    </citation>
    <scope>NUCLEOTIDE SEQUENCE [LARGE SCALE GENOMIC DNA]</scope>
    <source>
        <strain evidence="1">Lor288</strain>
    </source>
</reference>
<name>A0ABR2LCF9_9ASPA</name>
<comment type="caution">
    <text evidence="1">The sequence shown here is derived from an EMBL/GenBank/DDBJ whole genome shotgun (WGS) entry which is preliminary data.</text>
</comment>
<dbReference type="Proteomes" id="UP001412067">
    <property type="component" value="Unassembled WGS sequence"/>
</dbReference>